<keyword evidence="3" id="KW-1185">Reference proteome</keyword>
<feature type="domain" description="RNase H type-1" evidence="1">
    <location>
        <begin position="1"/>
        <end position="81"/>
    </location>
</feature>
<reference evidence="2 3" key="1">
    <citation type="submission" date="2023-03" db="EMBL/GenBank/DDBJ databases">
        <title>WGS of Gossypium arboreum.</title>
        <authorList>
            <person name="Yu D."/>
        </authorList>
    </citation>
    <scope>NUCLEOTIDE SEQUENCE [LARGE SCALE GENOMIC DNA]</scope>
    <source>
        <tissue evidence="2">Leaf</tissue>
    </source>
</reference>
<organism evidence="2 3">
    <name type="scientific">Gossypium arboreum</name>
    <name type="common">Tree cotton</name>
    <name type="synonym">Gossypium nanking</name>
    <dbReference type="NCBI Taxonomy" id="29729"/>
    <lineage>
        <taxon>Eukaryota</taxon>
        <taxon>Viridiplantae</taxon>
        <taxon>Streptophyta</taxon>
        <taxon>Embryophyta</taxon>
        <taxon>Tracheophyta</taxon>
        <taxon>Spermatophyta</taxon>
        <taxon>Magnoliopsida</taxon>
        <taxon>eudicotyledons</taxon>
        <taxon>Gunneridae</taxon>
        <taxon>Pentapetalae</taxon>
        <taxon>rosids</taxon>
        <taxon>malvids</taxon>
        <taxon>Malvales</taxon>
        <taxon>Malvaceae</taxon>
        <taxon>Malvoideae</taxon>
        <taxon>Gossypium</taxon>
    </lineage>
</organism>
<dbReference type="Pfam" id="PF13456">
    <property type="entry name" value="RVT_3"/>
    <property type="match status" value="1"/>
</dbReference>
<protein>
    <recommendedName>
        <fullName evidence="1">RNase H type-1 domain-containing protein</fullName>
    </recommendedName>
</protein>
<evidence type="ECO:0000313" key="2">
    <source>
        <dbReference type="EMBL" id="KAK5776504.1"/>
    </source>
</evidence>
<comment type="caution">
    <text evidence="2">The sequence shown here is derived from an EMBL/GenBank/DDBJ whole genome shotgun (WGS) entry which is preliminary data.</text>
</comment>
<dbReference type="Proteomes" id="UP001358586">
    <property type="component" value="Chromosome 12"/>
</dbReference>
<proteinExistence type="predicted"/>
<evidence type="ECO:0000313" key="3">
    <source>
        <dbReference type="Proteomes" id="UP001358586"/>
    </source>
</evidence>
<accession>A0ABR0MR82</accession>
<name>A0ABR0MR82_GOSAR</name>
<dbReference type="CDD" id="cd06222">
    <property type="entry name" value="RNase_H_like"/>
    <property type="match status" value="1"/>
</dbReference>
<dbReference type="EMBL" id="JARKNE010000012">
    <property type="protein sequence ID" value="KAK5776504.1"/>
    <property type="molecule type" value="Genomic_DNA"/>
</dbReference>
<dbReference type="InterPro" id="IPR012337">
    <property type="entry name" value="RNaseH-like_sf"/>
</dbReference>
<dbReference type="InterPro" id="IPR036397">
    <property type="entry name" value="RNaseH_sf"/>
</dbReference>
<dbReference type="InterPro" id="IPR044730">
    <property type="entry name" value="RNase_H-like_dom_plant"/>
</dbReference>
<evidence type="ECO:0000259" key="1">
    <source>
        <dbReference type="Pfam" id="PF13456"/>
    </source>
</evidence>
<gene>
    <name evidence="2" type="ORF">PVK06_044463</name>
</gene>
<dbReference type="SUPFAM" id="SSF53098">
    <property type="entry name" value="Ribonuclease H-like"/>
    <property type="match status" value="1"/>
</dbReference>
<sequence length="112" mass="12792">MAEAHARLQAVKLGISMGFHLVDILGDSKTVIKKCNSIATDKSVIGAIIRDIQRKKHFFQEINFQFVQRSGNSYAHELAVEALRKGEEKYLEGVDFICLQRKREERLSRNSD</sequence>
<dbReference type="Gene3D" id="3.30.420.10">
    <property type="entry name" value="Ribonuclease H-like superfamily/Ribonuclease H"/>
    <property type="match status" value="1"/>
</dbReference>
<dbReference type="PANTHER" id="PTHR47074:SF61">
    <property type="entry name" value="RNASE H TYPE-1 DOMAIN-CONTAINING PROTEIN"/>
    <property type="match status" value="1"/>
</dbReference>
<dbReference type="InterPro" id="IPR002156">
    <property type="entry name" value="RNaseH_domain"/>
</dbReference>
<dbReference type="PANTHER" id="PTHR47074">
    <property type="entry name" value="BNAC02G40300D PROTEIN"/>
    <property type="match status" value="1"/>
</dbReference>
<dbReference type="InterPro" id="IPR052929">
    <property type="entry name" value="RNase_H-like_EbsB-rel"/>
</dbReference>